<protein>
    <submittedName>
        <fullName evidence="2">DUF2384 domain-containing protein</fullName>
    </submittedName>
</protein>
<sequence>MNGASALRTRVYIDGYNLYFGCLKGTRYKWLDPLNLFKQHIIPSSMPPGLTSVLLPLSIKYFTARIVESAAKAVDSVSCQARYHTALRKLYPGQIELIEGYYSVTKQHARIVGGGKWPRDCEEILVWKLEEKQSDVNLALQTYHDAVSGDVDQVIIVTNDTDIAPALNLIRAHTDVIIGLVIPTRPSMRKANTELADQAHWVRNQIAEYELANSQLPRVIPGRKPTLKPLSWYARPDLLEKVLDAAVPILGTSGKAFKWMEDDNPYLDGQAPVNLIDTDEGAAKVLAYIAKYVADRGETNN</sequence>
<dbReference type="Proteomes" id="UP000609726">
    <property type="component" value="Unassembled WGS sequence"/>
</dbReference>
<dbReference type="InterPro" id="IPR024467">
    <property type="entry name" value="Xre/MbcA/ParS-like_toxin-bd"/>
</dbReference>
<dbReference type="Gene3D" id="3.40.50.1010">
    <property type="entry name" value="5'-nuclease"/>
    <property type="match status" value="1"/>
</dbReference>
<dbReference type="Pfam" id="PF09722">
    <property type="entry name" value="Xre_MbcA_ParS_C"/>
    <property type="match status" value="1"/>
</dbReference>
<gene>
    <name evidence="2" type="ORF">F2P45_03100</name>
</gene>
<evidence type="ECO:0000313" key="3">
    <source>
        <dbReference type="Proteomes" id="UP000609726"/>
    </source>
</evidence>
<keyword evidence="3" id="KW-1185">Reference proteome</keyword>
<organism evidence="2 3">
    <name type="scientific">Massilia mucilaginosa</name>
    <dbReference type="NCBI Taxonomy" id="2609282"/>
    <lineage>
        <taxon>Bacteria</taxon>
        <taxon>Pseudomonadati</taxon>
        <taxon>Pseudomonadota</taxon>
        <taxon>Betaproteobacteria</taxon>
        <taxon>Burkholderiales</taxon>
        <taxon>Oxalobacteraceae</taxon>
        <taxon>Telluria group</taxon>
        <taxon>Massilia</taxon>
    </lineage>
</organism>
<reference evidence="2 3" key="1">
    <citation type="submission" date="2019-10" db="EMBL/GenBank/DDBJ databases">
        <title>Taxonomy of Antarctic Massilia spp.: description of Massilia rubra sp. nov., Massilia aquatica sp. nov., Massilia mucilaginosa sp. nov., Massilia frigida sp. nov. isolated from streams, lakes and regoliths.</title>
        <authorList>
            <person name="Holochova P."/>
            <person name="Sedlacek I."/>
            <person name="Kralova S."/>
            <person name="Maslanova I."/>
            <person name="Busse H.-J."/>
            <person name="Stankova E."/>
            <person name="Vrbovska V."/>
            <person name="Kovarovic V."/>
            <person name="Bartak M."/>
            <person name="Svec P."/>
            <person name="Pantucek R."/>
        </authorList>
    </citation>
    <scope>NUCLEOTIDE SEQUENCE [LARGE SCALE GENOMIC DNA]</scope>
    <source>
        <strain evidence="2 3">CCM 8733</strain>
    </source>
</reference>
<proteinExistence type="predicted"/>
<evidence type="ECO:0000259" key="1">
    <source>
        <dbReference type="Pfam" id="PF09722"/>
    </source>
</evidence>
<dbReference type="CDD" id="cd18722">
    <property type="entry name" value="PIN_NicB-like"/>
    <property type="match status" value="1"/>
</dbReference>
<dbReference type="EMBL" id="WHJH01000002">
    <property type="protein sequence ID" value="NHZ88024.1"/>
    <property type="molecule type" value="Genomic_DNA"/>
</dbReference>
<comment type="caution">
    <text evidence="2">The sequence shown here is derived from an EMBL/GenBank/DDBJ whole genome shotgun (WGS) entry which is preliminary data.</text>
</comment>
<evidence type="ECO:0000313" key="2">
    <source>
        <dbReference type="EMBL" id="NHZ88024.1"/>
    </source>
</evidence>
<accession>A0ABX0NMJ1</accession>
<feature type="domain" description="Antitoxin Xre/MbcA/ParS-like toxin-binding" evidence="1">
    <location>
        <begin position="247"/>
        <end position="289"/>
    </location>
</feature>
<name>A0ABX0NMJ1_9BURK</name>